<keyword evidence="3" id="KW-1185">Reference proteome</keyword>
<name>A0ABY7DL69_MYAAR</name>
<feature type="compositionally biased region" description="Basic and acidic residues" evidence="1">
    <location>
        <begin position="217"/>
        <end position="236"/>
    </location>
</feature>
<sequence>MSEPVTPGISEQIKEPVTSDNSQQSTEPVAADSSQQTTEQITPDSSQQTTEPTSPGSSQQTTEVAVQESIITTVPITDKKEPSQTDEQPPSNVHDDASKALPDSSNQTIVYIPPDINVEPAVIEKLTLGTLEMFLPNLQKAKSSLNEVLHNQEVLIETIQQENAKFTESAAMQELRDTMLQAKSYHSKLVNLKREMNGLMDKSVKLKRRAVKLQQQKQKEDMSRVMQRERELEREQLLQAKVAKPTQTSPQGQGQGHTQQDTPPQGHT</sequence>
<proteinExistence type="predicted"/>
<dbReference type="Pfam" id="PF14712">
    <property type="entry name" value="Snapin_Pallidin"/>
    <property type="match status" value="1"/>
</dbReference>
<evidence type="ECO:0000313" key="3">
    <source>
        <dbReference type="Proteomes" id="UP001164746"/>
    </source>
</evidence>
<reference evidence="2" key="1">
    <citation type="submission" date="2022-11" db="EMBL/GenBank/DDBJ databases">
        <title>Centuries of genome instability and evolution in soft-shell clam transmissible cancer (bioRxiv).</title>
        <authorList>
            <person name="Hart S.F.M."/>
            <person name="Yonemitsu M.A."/>
            <person name="Giersch R.M."/>
            <person name="Beal B.F."/>
            <person name="Arriagada G."/>
            <person name="Davis B.W."/>
            <person name="Ostrander E.A."/>
            <person name="Goff S.P."/>
            <person name="Metzger M.J."/>
        </authorList>
    </citation>
    <scope>NUCLEOTIDE SEQUENCE</scope>
    <source>
        <strain evidence="2">MELC-2E11</strain>
        <tissue evidence="2">Siphon/mantle</tissue>
    </source>
</reference>
<evidence type="ECO:0000313" key="2">
    <source>
        <dbReference type="EMBL" id="WAQ97249.1"/>
    </source>
</evidence>
<dbReference type="InterPro" id="IPR028119">
    <property type="entry name" value="Snapin/Pallidin/Snn1"/>
</dbReference>
<feature type="region of interest" description="Disordered" evidence="1">
    <location>
        <begin position="1"/>
        <end position="101"/>
    </location>
</feature>
<accession>A0ABY7DL69</accession>
<feature type="compositionally biased region" description="Polar residues" evidence="1">
    <location>
        <begin position="18"/>
        <end position="75"/>
    </location>
</feature>
<organism evidence="2 3">
    <name type="scientific">Mya arenaria</name>
    <name type="common">Soft-shell clam</name>
    <dbReference type="NCBI Taxonomy" id="6604"/>
    <lineage>
        <taxon>Eukaryota</taxon>
        <taxon>Metazoa</taxon>
        <taxon>Spiralia</taxon>
        <taxon>Lophotrochozoa</taxon>
        <taxon>Mollusca</taxon>
        <taxon>Bivalvia</taxon>
        <taxon>Autobranchia</taxon>
        <taxon>Heteroconchia</taxon>
        <taxon>Euheterodonta</taxon>
        <taxon>Imparidentia</taxon>
        <taxon>Neoheterodontei</taxon>
        <taxon>Myida</taxon>
        <taxon>Myoidea</taxon>
        <taxon>Myidae</taxon>
        <taxon>Mya</taxon>
    </lineage>
</organism>
<dbReference type="PANTHER" id="PTHR31328">
    <property type="entry name" value="BIOGENESIS OF LYSOSOME-RELATED ORGANELLES COMPLEX 1 SUBUNIT 6"/>
    <property type="match status" value="1"/>
</dbReference>
<feature type="compositionally biased region" description="Low complexity" evidence="1">
    <location>
        <begin position="245"/>
        <end position="268"/>
    </location>
</feature>
<dbReference type="EMBL" id="CP111013">
    <property type="protein sequence ID" value="WAQ97249.1"/>
    <property type="molecule type" value="Genomic_DNA"/>
</dbReference>
<evidence type="ECO:0000256" key="1">
    <source>
        <dbReference type="SAM" id="MobiDB-lite"/>
    </source>
</evidence>
<dbReference type="PANTHER" id="PTHR31328:SF2">
    <property type="entry name" value="BIOGENESIS OF LYSOSOME-RELATED ORGANELLES COMPLEX 1 SUBUNIT 6"/>
    <property type="match status" value="1"/>
</dbReference>
<protein>
    <submittedName>
        <fullName evidence="2">BL1S6-like protein</fullName>
    </submittedName>
</protein>
<dbReference type="Proteomes" id="UP001164746">
    <property type="component" value="Chromosome 2"/>
</dbReference>
<gene>
    <name evidence="2" type="ORF">MAR_029939</name>
</gene>
<feature type="region of interest" description="Disordered" evidence="1">
    <location>
        <begin position="212"/>
        <end position="268"/>
    </location>
</feature>